<feature type="transmembrane region" description="Helical" evidence="9">
    <location>
        <begin position="20"/>
        <end position="39"/>
    </location>
</feature>
<accession>A0A2S2DMR5</accession>
<evidence type="ECO:0000313" key="12">
    <source>
        <dbReference type="Proteomes" id="UP000245820"/>
    </source>
</evidence>
<evidence type="ECO:0000256" key="8">
    <source>
        <dbReference type="ARBA" id="ARBA00024235"/>
    </source>
</evidence>
<dbReference type="PIRSF" id="PIRSF006170">
    <property type="entry name" value="YfgM"/>
    <property type="match status" value="1"/>
</dbReference>
<evidence type="ECO:0000256" key="4">
    <source>
        <dbReference type="ARBA" id="ARBA00022989"/>
    </source>
</evidence>
<keyword evidence="12" id="KW-1185">Reference proteome</keyword>
<dbReference type="Pfam" id="PF09976">
    <property type="entry name" value="TPR_21"/>
    <property type="match status" value="1"/>
</dbReference>
<dbReference type="GO" id="GO:0044877">
    <property type="term" value="F:protein-containing complex binding"/>
    <property type="evidence" value="ECO:0007669"/>
    <property type="project" value="InterPro"/>
</dbReference>
<dbReference type="KEGG" id="mtim:DIR46_20970"/>
<dbReference type="PANTHER" id="PTHR38035">
    <property type="entry name" value="UPF0070 PROTEIN YFGM"/>
    <property type="match status" value="1"/>
</dbReference>
<keyword evidence="5 9" id="KW-0472">Membrane</keyword>
<evidence type="ECO:0000256" key="9">
    <source>
        <dbReference type="SAM" id="Phobius"/>
    </source>
</evidence>
<comment type="similarity">
    <text evidence="7">Belongs to the YfgM family.</text>
</comment>
<dbReference type="PANTHER" id="PTHR38035:SF1">
    <property type="entry name" value="ANCILLARY SECYEG TRANSLOCON SUBUNIT"/>
    <property type="match status" value="1"/>
</dbReference>
<name>A0A2S2DMR5_9BURK</name>
<dbReference type="Proteomes" id="UP000245820">
    <property type="component" value="Chromosome"/>
</dbReference>
<evidence type="ECO:0000256" key="7">
    <source>
        <dbReference type="ARBA" id="ARBA00024197"/>
    </source>
</evidence>
<dbReference type="GO" id="GO:0005886">
    <property type="term" value="C:plasma membrane"/>
    <property type="evidence" value="ECO:0007669"/>
    <property type="project" value="UniProtKB-SubCell"/>
</dbReference>
<dbReference type="SUPFAM" id="SSF48452">
    <property type="entry name" value="TPR-like"/>
    <property type="match status" value="1"/>
</dbReference>
<keyword evidence="2" id="KW-1003">Cell membrane</keyword>
<dbReference type="InterPro" id="IPR026039">
    <property type="entry name" value="YfgM"/>
</dbReference>
<dbReference type="InterPro" id="IPR018704">
    <property type="entry name" value="SecYEG/CpoB_TPR"/>
</dbReference>
<organism evidence="11 12">
    <name type="scientific">Massilia oculi</name>
    <dbReference type="NCBI Taxonomy" id="945844"/>
    <lineage>
        <taxon>Bacteria</taxon>
        <taxon>Pseudomonadati</taxon>
        <taxon>Pseudomonadota</taxon>
        <taxon>Betaproteobacteria</taxon>
        <taxon>Burkholderiales</taxon>
        <taxon>Oxalobacteraceae</taxon>
        <taxon>Telluria group</taxon>
        <taxon>Massilia</taxon>
    </lineage>
</organism>
<dbReference type="RefSeq" id="WP_109346972.1">
    <property type="nucleotide sequence ID" value="NZ_CP029343.1"/>
</dbReference>
<reference evidence="11 12" key="1">
    <citation type="submission" date="2018-05" db="EMBL/GenBank/DDBJ databases">
        <title>Complete genome sequence of Massilia oculi sp. nov. CCUG 43427T (=DSM 26321T), the type strain of M. oculi, and comparison with genome sequences of other Massilia strains.</title>
        <authorList>
            <person name="Zhu B."/>
        </authorList>
    </citation>
    <scope>NUCLEOTIDE SEQUENCE [LARGE SCALE GENOMIC DNA]</scope>
    <source>
        <strain evidence="11 12">CCUG 43427</strain>
    </source>
</reference>
<feature type="domain" description="Ancillary SecYEG translocon subunit/Cell division coordinator CpoB TPR" evidence="10">
    <location>
        <begin position="15"/>
        <end position="207"/>
    </location>
</feature>
<comment type="subcellular location">
    <subcellularLocation>
        <location evidence="1">Cell membrane</location>
        <topology evidence="1">Single-pass type II membrane protein</topology>
    </subcellularLocation>
</comment>
<proteinExistence type="inferred from homology"/>
<dbReference type="EMBL" id="CP029343">
    <property type="protein sequence ID" value="AWL06662.1"/>
    <property type="molecule type" value="Genomic_DNA"/>
</dbReference>
<dbReference type="AlphaFoldDB" id="A0A2S2DMR5"/>
<sequence>MAYDHQEQEQLDSFKAFWSQYGNIIIWVLILALGSYAGWNYWKTHQRNKSVEASALYDELQTSLLANDNAKVQRVAGDIRAKYESSAYAPMAALAAAKTAFEANDLKSAKAHLQWAAEHGNDEYKSIASLRLAGVLLDEKAFDEALKVLNGKFLPQFTSEVNDRKGDVLVAQNKLNEARAAYVAAIAAMDPNAPGRQLVQIKLEAIGGTVPADKKSEQEKAAEKKAAA</sequence>
<evidence type="ECO:0000256" key="3">
    <source>
        <dbReference type="ARBA" id="ARBA00022692"/>
    </source>
</evidence>
<protein>
    <recommendedName>
        <fullName evidence="8">Ancillary SecYEG translocon subunit</fullName>
    </recommendedName>
</protein>
<keyword evidence="3 9" id="KW-0812">Transmembrane</keyword>
<dbReference type="OrthoDB" id="8521102at2"/>
<evidence type="ECO:0000256" key="5">
    <source>
        <dbReference type="ARBA" id="ARBA00023136"/>
    </source>
</evidence>
<gene>
    <name evidence="11" type="ORF">DIR46_20970</name>
</gene>
<keyword evidence="4 9" id="KW-1133">Transmembrane helix</keyword>
<keyword evidence="6" id="KW-0143">Chaperone</keyword>
<evidence type="ECO:0000256" key="6">
    <source>
        <dbReference type="ARBA" id="ARBA00023186"/>
    </source>
</evidence>
<dbReference type="InterPro" id="IPR011990">
    <property type="entry name" value="TPR-like_helical_dom_sf"/>
</dbReference>
<evidence type="ECO:0000256" key="2">
    <source>
        <dbReference type="ARBA" id="ARBA00022475"/>
    </source>
</evidence>
<evidence type="ECO:0000259" key="10">
    <source>
        <dbReference type="Pfam" id="PF09976"/>
    </source>
</evidence>
<evidence type="ECO:0000313" key="11">
    <source>
        <dbReference type="EMBL" id="AWL06662.1"/>
    </source>
</evidence>
<evidence type="ECO:0000256" key="1">
    <source>
        <dbReference type="ARBA" id="ARBA00004401"/>
    </source>
</evidence>